<feature type="compositionally biased region" description="Low complexity" evidence="9">
    <location>
        <begin position="55"/>
        <end position="78"/>
    </location>
</feature>
<feature type="region of interest" description="Disordered" evidence="9">
    <location>
        <begin position="51"/>
        <end position="136"/>
    </location>
</feature>
<dbReference type="SUPFAM" id="SSF52540">
    <property type="entry name" value="P-loop containing nucleoside triphosphate hydrolases"/>
    <property type="match status" value="1"/>
</dbReference>
<organism evidence="12">
    <name type="scientific">Musca domestica</name>
    <name type="common">House fly</name>
    <dbReference type="NCBI Taxonomy" id="7370"/>
    <lineage>
        <taxon>Eukaryota</taxon>
        <taxon>Metazoa</taxon>
        <taxon>Ecdysozoa</taxon>
        <taxon>Arthropoda</taxon>
        <taxon>Hexapoda</taxon>
        <taxon>Insecta</taxon>
        <taxon>Pterygota</taxon>
        <taxon>Neoptera</taxon>
        <taxon>Endopterygota</taxon>
        <taxon>Diptera</taxon>
        <taxon>Brachycera</taxon>
        <taxon>Muscomorpha</taxon>
        <taxon>Muscoidea</taxon>
        <taxon>Muscidae</taxon>
        <taxon>Musca</taxon>
    </lineage>
</organism>
<dbReference type="InterPro" id="IPR017871">
    <property type="entry name" value="ABC_transporter-like_CS"/>
</dbReference>
<dbReference type="GO" id="GO:0016887">
    <property type="term" value="F:ATP hydrolysis activity"/>
    <property type="evidence" value="ECO:0007669"/>
    <property type="project" value="InterPro"/>
</dbReference>
<evidence type="ECO:0000256" key="8">
    <source>
        <dbReference type="ARBA" id="ARBA00023136"/>
    </source>
</evidence>
<dbReference type="eggNOG" id="KOG0061">
    <property type="taxonomic scope" value="Eukaryota"/>
</dbReference>
<keyword evidence="5" id="KW-0547">Nucleotide-binding</keyword>
<dbReference type="OrthoDB" id="66620at2759"/>
<dbReference type="VEuPathDB" id="VectorBase:MDOMA2_012816"/>
<dbReference type="InterPro" id="IPR003593">
    <property type="entry name" value="AAA+_ATPase"/>
</dbReference>
<feature type="region of interest" description="Disordered" evidence="9">
    <location>
        <begin position="494"/>
        <end position="522"/>
    </location>
</feature>
<evidence type="ECO:0000313" key="12">
    <source>
        <dbReference type="EnsemblMetazoa" id="MDOA014207-PA"/>
    </source>
</evidence>
<evidence type="ECO:0000256" key="3">
    <source>
        <dbReference type="ARBA" id="ARBA00022448"/>
    </source>
</evidence>
<feature type="domain" description="ABC transporter" evidence="11">
    <location>
        <begin position="165"/>
        <end position="405"/>
    </location>
</feature>
<dbReference type="EnsemblMetazoa" id="MDOA014207-RA">
    <property type="protein sequence ID" value="MDOA014207-PA"/>
    <property type="gene ID" value="MDOA014207"/>
</dbReference>
<dbReference type="RefSeq" id="XP_005179746.1">
    <property type="nucleotide sequence ID" value="XM_005179689.3"/>
</dbReference>
<dbReference type="KEGG" id="mde:101894746"/>
<name>A0A1I8NDZ6_MUSDO</name>
<feature type="transmembrane region" description="Helical" evidence="10">
    <location>
        <begin position="742"/>
        <end position="762"/>
    </location>
</feature>
<dbReference type="PROSITE" id="PS00211">
    <property type="entry name" value="ABC_TRANSPORTER_1"/>
    <property type="match status" value="1"/>
</dbReference>
<dbReference type="InterPro" id="IPR013525">
    <property type="entry name" value="ABC2_TM"/>
</dbReference>
<keyword evidence="13" id="KW-1185">Reference proteome</keyword>
<dbReference type="PROSITE" id="PS50893">
    <property type="entry name" value="ABC_TRANSPORTER_2"/>
    <property type="match status" value="1"/>
</dbReference>
<feature type="compositionally biased region" description="Polar residues" evidence="9">
    <location>
        <begin position="102"/>
        <end position="114"/>
    </location>
</feature>
<keyword evidence="3" id="KW-0813">Transport</keyword>
<comment type="subcellular location">
    <subcellularLocation>
        <location evidence="1">Membrane</location>
        <topology evidence="1">Multi-pass membrane protein</topology>
    </subcellularLocation>
</comment>
<dbReference type="Proteomes" id="UP001652621">
    <property type="component" value="Unplaced"/>
</dbReference>
<evidence type="ECO:0000313" key="14">
    <source>
        <dbReference type="RefSeq" id="XP_005179746.1"/>
    </source>
</evidence>
<dbReference type="Gene3D" id="3.40.50.300">
    <property type="entry name" value="P-loop containing nucleotide triphosphate hydrolases"/>
    <property type="match status" value="1"/>
</dbReference>
<evidence type="ECO:0000256" key="2">
    <source>
        <dbReference type="ARBA" id="ARBA00005814"/>
    </source>
</evidence>
<dbReference type="AlphaFoldDB" id="A0A1I8NDZ6"/>
<dbReference type="PANTHER" id="PTHR48041">
    <property type="entry name" value="ABC TRANSPORTER G FAMILY MEMBER 28"/>
    <property type="match status" value="1"/>
</dbReference>
<dbReference type="VEuPathDB" id="VectorBase:MDOA014207"/>
<evidence type="ECO:0000256" key="4">
    <source>
        <dbReference type="ARBA" id="ARBA00022692"/>
    </source>
</evidence>
<dbReference type="GO" id="GO:0005524">
    <property type="term" value="F:ATP binding"/>
    <property type="evidence" value="ECO:0007669"/>
    <property type="project" value="UniProtKB-KW"/>
</dbReference>
<feature type="transmembrane region" description="Helical" evidence="10">
    <location>
        <begin position="710"/>
        <end position="735"/>
    </location>
</feature>
<reference evidence="14" key="2">
    <citation type="submission" date="2025-04" db="UniProtKB">
        <authorList>
            <consortium name="RefSeq"/>
        </authorList>
    </citation>
    <scope>IDENTIFICATION</scope>
    <source>
        <strain evidence="14">Aabys</strain>
    </source>
</reference>
<dbReference type="CDD" id="cd03213">
    <property type="entry name" value="ABCG_EPDR"/>
    <property type="match status" value="1"/>
</dbReference>
<accession>A0A1I8NDZ6</accession>
<evidence type="ECO:0000313" key="13">
    <source>
        <dbReference type="Proteomes" id="UP001652621"/>
    </source>
</evidence>
<keyword evidence="4 10" id="KW-0812">Transmembrane</keyword>
<dbReference type="GO" id="GO:0005886">
    <property type="term" value="C:plasma membrane"/>
    <property type="evidence" value="ECO:0007669"/>
    <property type="project" value="TreeGrafter"/>
</dbReference>
<feature type="region of interest" description="Disordered" evidence="9">
    <location>
        <begin position="1"/>
        <end position="39"/>
    </location>
</feature>
<evidence type="ECO:0000256" key="6">
    <source>
        <dbReference type="ARBA" id="ARBA00022840"/>
    </source>
</evidence>
<feature type="compositionally biased region" description="Polar residues" evidence="9">
    <location>
        <begin position="509"/>
        <end position="520"/>
    </location>
</feature>
<dbReference type="InterPro" id="IPR003439">
    <property type="entry name" value="ABC_transporter-like_ATP-bd"/>
</dbReference>
<evidence type="ECO:0000256" key="5">
    <source>
        <dbReference type="ARBA" id="ARBA00022741"/>
    </source>
</evidence>
<evidence type="ECO:0000256" key="7">
    <source>
        <dbReference type="ARBA" id="ARBA00022989"/>
    </source>
</evidence>
<evidence type="ECO:0000259" key="11">
    <source>
        <dbReference type="PROSITE" id="PS50893"/>
    </source>
</evidence>
<dbReference type="GO" id="GO:0140359">
    <property type="term" value="F:ABC-type transporter activity"/>
    <property type="evidence" value="ECO:0007669"/>
    <property type="project" value="InterPro"/>
</dbReference>
<feature type="transmembrane region" description="Helical" evidence="10">
    <location>
        <begin position="677"/>
        <end position="704"/>
    </location>
</feature>
<dbReference type="STRING" id="7370.A0A1I8NDZ6"/>
<dbReference type="InterPro" id="IPR027417">
    <property type="entry name" value="P-loop_NTPase"/>
</dbReference>
<feature type="transmembrane region" description="Helical" evidence="10">
    <location>
        <begin position="603"/>
        <end position="623"/>
    </location>
</feature>
<feature type="region of interest" description="Disordered" evidence="9">
    <location>
        <begin position="535"/>
        <end position="558"/>
    </location>
</feature>
<gene>
    <name evidence="12" type="primary">101894746</name>
    <name evidence="14" type="synonym">LOC101894746</name>
</gene>
<dbReference type="SMART" id="SM00382">
    <property type="entry name" value="AAA"/>
    <property type="match status" value="1"/>
</dbReference>
<feature type="compositionally biased region" description="Low complexity" evidence="9">
    <location>
        <begin position="7"/>
        <end position="18"/>
    </location>
</feature>
<protein>
    <submittedName>
        <fullName evidence="14">ATP-binding cassette sub-family G member 1</fullName>
    </submittedName>
</protein>
<evidence type="ECO:0000256" key="10">
    <source>
        <dbReference type="SAM" id="Phobius"/>
    </source>
</evidence>
<feature type="compositionally biased region" description="Acidic residues" evidence="9">
    <location>
        <begin position="27"/>
        <end position="39"/>
    </location>
</feature>
<dbReference type="Pfam" id="PF19055">
    <property type="entry name" value="ABC2_membrane_7"/>
    <property type="match status" value="1"/>
</dbReference>
<proteinExistence type="inferred from homology"/>
<sequence length="855" mass="95236">MAESKDPSPSLLAHHLLLMESNKPVVDDDDDDDGGDELESSSDVITLNILNMQQPTSNNSTTTTPSATYSTSGPSAASVRPTTPTPLARRFFNRKPEGLHLNITTAFSRGTNEENSMDKSKTPTQPNNASANLSKASTTTLHTPLTTASSLFSYEENMSTKQINIGFENIRYSTRLGFFRRETKDILHGITGFFKAGELSAIVGPSGAGKSTCLNILSGYTAFGYTGDVLVNESLRDIKAFKQNVAFITQDTSLQPYLTVNEAMHFSANLKIGAHMSKSAKRERVKKILEAIGMYENRHTRTGQLSGGQKKRLSIALELVNNPPVLILDEPTSGLDSSTSNQCISLLKKLALEGRTVICTIHQPSALTFEMFDHLYAIARGSCIYSGGTQNLVPFLADVGLECPESYNPADYLMEIATDDYGPQNDKLIAKIENGRNNSYRQSKAAKAKQLEAMHKIDKMMASGLMTPVTAPVLPTPAIVNSNNILLNNQQKYTSSNNTASSHPYYYQHRNSGNQQSSARTKPLTPIKEMASRLGDSRGLLGDNSQNNTKELDSSAENGCCPPQQQPNLCKSENIYATPFYRQLGILLLRTFLILWRDKSLTLLRFIIHLVTALMIGFIYYGIGNEAENTLNNFRYCFYSIMFIMYSAFSSILVKFPLEFPIVSREHFNRWYSLRAYYVAITLADIPIQMVCTTVYIVITYVLTDQPGDIFRVVLFCVITFLTALVGQSIGLAVGASLNIKLAAILGPFFICPFLTFSGFFVQEKHAPEALKWLFKISFLKYSFEGSVMSIFGFDRPRLECSEMYCHYSRPQVFLKDVGMLNANYEMAIIFLVSLFLALRIIAFYIMSFRLRLFR</sequence>
<evidence type="ECO:0000256" key="9">
    <source>
        <dbReference type="SAM" id="MobiDB-lite"/>
    </source>
</evidence>
<evidence type="ECO:0000256" key="1">
    <source>
        <dbReference type="ARBA" id="ARBA00004141"/>
    </source>
</evidence>
<feature type="compositionally biased region" description="Polar residues" evidence="9">
    <location>
        <begin position="122"/>
        <end position="136"/>
    </location>
</feature>
<dbReference type="FunFam" id="3.40.50.300:FF:001077">
    <property type="entry name" value="Uncharacterized protein, isoform A"/>
    <property type="match status" value="1"/>
</dbReference>
<dbReference type="GeneID" id="101894746"/>
<dbReference type="Pfam" id="PF01061">
    <property type="entry name" value="ABC2_membrane"/>
    <property type="match status" value="1"/>
</dbReference>
<feature type="transmembrane region" description="Helical" evidence="10">
    <location>
        <begin position="827"/>
        <end position="847"/>
    </location>
</feature>
<dbReference type="Pfam" id="PF00005">
    <property type="entry name" value="ABC_tran"/>
    <property type="match status" value="1"/>
</dbReference>
<keyword evidence="8 10" id="KW-0472">Membrane</keyword>
<dbReference type="InterPro" id="IPR050352">
    <property type="entry name" value="ABCG_transporters"/>
</dbReference>
<comment type="similarity">
    <text evidence="2">Belongs to the ABC transporter superfamily. ABCG family. Eye pigment precursor importer (TC 3.A.1.204) subfamily.</text>
</comment>
<feature type="transmembrane region" description="Helical" evidence="10">
    <location>
        <begin position="638"/>
        <end position="656"/>
    </location>
</feature>
<keyword evidence="6 14" id="KW-0067">ATP-binding</keyword>
<dbReference type="PANTHER" id="PTHR48041:SF133">
    <property type="entry name" value="GH24286P"/>
    <property type="match status" value="1"/>
</dbReference>
<keyword evidence="7 10" id="KW-1133">Transmembrane helix</keyword>
<reference evidence="12" key="1">
    <citation type="submission" date="2020-05" db="UniProtKB">
        <authorList>
            <consortium name="EnsemblMetazoa"/>
        </authorList>
    </citation>
    <scope>IDENTIFICATION</scope>
    <source>
        <strain evidence="12">Aabys</strain>
    </source>
</reference>
<dbReference type="InterPro" id="IPR043926">
    <property type="entry name" value="ABCG_dom"/>
</dbReference>